<organism evidence="14 15">
    <name type="scientific">Tropheryma whipplei (strain Twist)</name>
    <name type="common">Whipple's bacillus</name>
    <dbReference type="NCBI Taxonomy" id="203267"/>
    <lineage>
        <taxon>Bacteria</taxon>
        <taxon>Bacillati</taxon>
        <taxon>Actinomycetota</taxon>
        <taxon>Actinomycetes</taxon>
        <taxon>Micrococcales</taxon>
        <taxon>Tropherymataceae</taxon>
        <taxon>Tropheryma</taxon>
    </lineage>
</organism>
<keyword evidence="4 11" id="KW-0235">DNA replication</keyword>
<keyword evidence="3 11" id="KW-0548">Nucleotidyltransferase</keyword>
<evidence type="ECO:0000256" key="9">
    <source>
        <dbReference type="ARBA" id="ARBA00022932"/>
    </source>
</evidence>
<name>Q83FL2_TROWT</name>
<dbReference type="NCBIfam" id="TIGR02397">
    <property type="entry name" value="dnaX_nterm"/>
    <property type="match status" value="1"/>
</dbReference>
<dbReference type="CDD" id="cd00009">
    <property type="entry name" value="AAA"/>
    <property type="match status" value="1"/>
</dbReference>
<keyword evidence="5" id="KW-0479">Metal-binding</keyword>
<dbReference type="GO" id="GO:0003677">
    <property type="term" value="F:DNA binding"/>
    <property type="evidence" value="ECO:0007669"/>
    <property type="project" value="InterPro"/>
</dbReference>
<keyword evidence="9 11" id="KW-0239">DNA-directed DNA polymerase</keyword>
<dbReference type="EC" id="2.7.7.7" evidence="11"/>
<accession>Q83FL2</accession>
<dbReference type="RefSeq" id="WP_011102743.1">
    <property type="nucleotide sequence ID" value="NC_004572.3"/>
</dbReference>
<evidence type="ECO:0000256" key="5">
    <source>
        <dbReference type="ARBA" id="ARBA00022723"/>
    </source>
</evidence>
<dbReference type="STRING" id="203267.TWT_710"/>
<dbReference type="Gene3D" id="3.40.50.300">
    <property type="entry name" value="P-loop containing nucleotide triphosphate hydrolases"/>
    <property type="match status" value="1"/>
</dbReference>
<keyword evidence="2 11" id="KW-0808">Transferase</keyword>
<dbReference type="SUPFAM" id="SSF48019">
    <property type="entry name" value="post-AAA+ oligomerization domain-like"/>
    <property type="match status" value="1"/>
</dbReference>
<dbReference type="GO" id="GO:0005524">
    <property type="term" value="F:ATP binding"/>
    <property type="evidence" value="ECO:0007669"/>
    <property type="project" value="UniProtKB-KW"/>
</dbReference>
<dbReference type="Pfam" id="PF13177">
    <property type="entry name" value="DNA_pol3_delta2"/>
    <property type="match status" value="1"/>
</dbReference>
<feature type="compositionally biased region" description="Basic and acidic residues" evidence="12">
    <location>
        <begin position="483"/>
        <end position="500"/>
    </location>
</feature>
<comment type="catalytic activity">
    <reaction evidence="10 11">
        <text>DNA(n) + a 2'-deoxyribonucleoside 5'-triphosphate = DNA(n+1) + diphosphate</text>
        <dbReference type="Rhea" id="RHEA:22508"/>
        <dbReference type="Rhea" id="RHEA-COMP:17339"/>
        <dbReference type="Rhea" id="RHEA-COMP:17340"/>
        <dbReference type="ChEBI" id="CHEBI:33019"/>
        <dbReference type="ChEBI" id="CHEBI:61560"/>
        <dbReference type="ChEBI" id="CHEBI:173112"/>
        <dbReference type="EC" id="2.7.7.7"/>
    </reaction>
</comment>
<evidence type="ECO:0000313" key="15">
    <source>
        <dbReference type="Proteomes" id="UP000002200"/>
    </source>
</evidence>
<dbReference type="HOGENOM" id="CLU_006229_0_8_11"/>
<evidence type="ECO:0000313" key="14">
    <source>
        <dbReference type="EMBL" id="AAO44807.1"/>
    </source>
</evidence>
<keyword evidence="6 11" id="KW-0547">Nucleotide-binding</keyword>
<dbReference type="Gene3D" id="1.20.272.10">
    <property type="match status" value="1"/>
</dbReference>
<dbReference type="InterPro" id="IPR045085">
    <property type="entry name" value="HLD_clamp_pol_III_gamma_tau"/>
</dbReference>
<feature type="region of interest" description="Disordered" evidence="12">
    <location>
        <begin position="458"/>
        <end position="507"/>
    </location>
</feature>
<dbReference type="SUPFAM" id="SSF52540">
    <property type="entry name" value="P-loop containing nucleoside triphosphate hydrolases"/>
    <property type="match status" value="1"/>
</dbReference>
<dbReference type="AlphaFoldDB" id="Q83FL2"/>
<dbReference type="Proteomes" id="UP000002200">
    <property type="component" value="Chromosome"/>
</dbReference>
<dbReference type="Gene3D" id="1.10.8.60">
    <property type="match status" value="1"/>
</dbReference>
<feature type="compositionally biased region" description="Polar residues" evidence="12">
    <location>
        <begin position="466"/>
        <end position="482"/>
    </location>
</feature>
<dbReference type="OrthoDB" id="9810148at2"/>
<comment type="similarity">
    <text evidence="1 11">Belongs to the DnaX/STICHEL family.</text>
</comment>
<evidence type="ECO:0000256" key="7">
    <source>
        <dbReference type="ARBA" id="ARBA00022833"/>
    </source>
</evidence>
<protein>
    <recommendedName>
        <fullName evidence="11">DNA polymerase III subunit gamma/tau</fullName>
        <ecNumber evidence="11">2.7.7.7</ecNumber>
    </recommendedName>
</protein>
<dbReference type="SMART" id="SM00382">
    <property type="entry name" value="AAA"/>
    <property type="match status" value="1"/>
</dbReference>
<dbReference type="FunFam" id="3.40.50.300:FF:000014">
    <property type="entry name" value="DNA polymerase III subunit gamma/tau"/>
    <property type="match status" value="1"/>
</dbReference>
<dbReference type="InterPro" id="IPR050238">
    <property type="entry name" value="DNA_Rep/Repair_Clamp_Loader"/>
</dbReference>
<dbReference type="Pfam" id="PF12169">
    <property type="entry name" value="DNA_pol3_gamma3"/>
    <property type="match status" value="1"/>
</dbReference>
<evidence type="ECO:0000256" key="4">
    <source>
        <dbReference type="ARBA" id="ARBA00022705"/>
    </source>
</evidence>
<dbReference type="InterPro" id="IPR003593">
    <property type="entry name" value="AAA+_ATPase"/>
</dbReference>
<keyword evidence="7" id="KW-0862">Zinc</keyword>
<evidence type="ECO:0000256" key="3">
    <source>
        <dbReference type="ARBA" id="ARBA00022695"/>
    </source>
</evidence>
<gene>
    <name evidence="14" type="primary">dnaZX</name>
    <name evidence="11" type="synonym">dnaX</name>
    <name evidence="14" type="ordered locus">TWT_710</name>
</gene>
<proteinExistence type="inferred from homology"/>
<comment type="function">
    <text evidence="11">DNA polymerase III is a complex, multichain enzyme responsible for most of the replicative synthesis in bacteria. This DNA polymerase also exhibits 3' to 5' exonuclease activity.</text>
</comment>
<dbReference type="GO" id="GO:0046872">
    <property type="term" value="F:metal ion binding"/>
    <property type="evidence" value="ECO:0007669"/>
    <property type="project" value="UniProtKB-KW"/>
</dbReference>
<dbReference type="GO" id="GO:0006261">
    <property type="term" value="P:DNA-templated DNA replication"/>
    <property type="evidence" value="ECO:0007669"/>
    <property type="project" value="TreeGrafter"/>
</dbReference>
<keyword evidence="15" id="KW-1185">Reference proteome</keyword>
<dbReference type="GO" id="GO:0009360">
    <property type="term" value="C:DNA polymerase III complex"/>
    <property type="evidence" value="ECO:0007669"/>
    <property type="project" value="InterPro"/>
</dbReference>
<dbReference type="EMBL" id="AE014184">
    <property type="protein sequence ID" value="AAO44807.1"/>
    <property type="molecule type" value="Genomic_DNA"/>
</dbReference>
<dbReference type="InterPro" id="IPR012763">
    <property type="entry name" value="DNA_pol_III_sug/sutau_N"/>
</dbReference>
<dbReference type="InterPro" id="IPR027417">
    <property type="entry name" value="P-loop_NTPase"/>
</dbReference>
<feature type="domain" description="AAA+ ATPase" evidence="13">
    <location>
        <begin position="39"/>
        <end position="185"/>
    </location>
</feature>
<dbReference type="PANTHER" id="PTHR11669:SF0">
    <property type="entry name" value="PROTEIN STICHEL-LIKE 2"/>
    <property type="match status" value="1"/>
</dbReference>
<dbReference type="CDD" id="cd18137">
    <property type="entry name" value="HLD_clamp_pol_III_gamma_tau"/>
    <property type="match status" value="1"/>
</dbReference>
<dbReference type="Pfam" id="PF22608">
    <property type="entry name" value="DNAX_ATPase_lid"/>
    <property type="match status" value="1"/>
</dbReference>
<reference evidence="14 15" key="1">
    <citation type="journal article" date="2003" name="Genome Res.">
        <title>Tropheryma whipplei twist: a human pathogenic Actinobacteria with a reduced genome.</title>
        <authorList>
            <person name="Raoult D."/>
            <person name="Ogata H."/>
            <person name="Audic S."/>
            <person name="Robert C."/>
            <person name="Suhre K."/>
            <person name="Drancourt M."/>
            <person name="Claverie J.-M."/>
        </authorList>
    </citation>
    <scope>NUCLEOTIDE SEQUENCE [LARGE SCALE GENOMIC DNA]</scope>
    <source>
        <strain evidence="14 15">Twist</strain>
    </source>
</reference>
<keyword evidence="8 11" id="KW-0067">ATP-binding</keyword>
<dbReference type="PANTHER" id="PTHR11669">
    <property type="entry name" value="REPLICATION FACTOR C / DNA POLYMERASE III GAMMA-TAU SUBUNIT"/>
    <property type="match status" value="1"/>
</dbReference>
<dbReference type="InterPro" id="IPR008921">
    <property type="entry name" value="DNA_pol3_clamp-load_cplx_C"/>
</dbReference>
<evidence type="ECO:0000256" key="10">
    <source>
        <dbReference type="ARBA" id="ARBA00049244"/>
    </source>
</evidence>
<evidence type="ECO:0000256" key="12">
    <source>
        <dbReference type="SAM" id="MobiDB-lite"/>
    </source>
</evidence>
<comment type="subunit">
    <text evidence="11">DNA polymerase III contains a core (composed of alpha, epsilon and theta chains) that associates with a tau subunit. This core dimerizes to form the POLIII' complex. PolIII' associates with the gamma complex (composed of gamma, delta, delta', psi and chi chains) and with the beta chain to form the complete DNA polymerase III complex.</text>
</comment>
<dbReference type="KEGG" id="twh:TWT_710"/>
<evidence type="ECO:0000256" key="11">
    <source>
        <dbReference type="RuleBase" id="RU364063"/>
    </source>
</evidence>
<dbReference type="InterPro" id="IPR022754">
    <property type="entry name" value="DNA_pol_III_gamma-3"/>
</dbReference>
<dbReference type="eggNOG" id="COG2812">
    <property type="taxonomic scope" value="Bacteria"/>
</dbReference>
<evidence type="ECO:0000256" key="6">
    <source>
        <dbReference type="ARBA" id="ARBA00022741"/>
    </source>
</evidence>
<evidence type="ECO:0000256" key="1">
    <source>
        <dbReference type="ARBA" id="ARBA00006360"/>
    </source>
</evidence>
<evidence type="ECO:0000259" key="13">
    <source>
        <dbReference type="SMART" id="SM00382"/>
    </source>
</evidence>
<evidence type="ECO:0000256" key="2">
    <source>
        <dbReference type="ARBA" id="ARBA00022679"/>
    </source>
</evidence>
<dbReference type="GO" id="GO:0003887">
    <property type="term" value="F:DNA-directed DNA polymerase activity"/>
    <property type="evidence" value="ECO:0007669"/>
    <property type="project" value="UniProtKB-KW"/>
</dbReference>
<sequence>MMRSEQALYRRYRPEVFSEMVGQDGVTGLLSSALDNNRLGHAYLFSGPRGCGKTTSARVFARCLNCVNGPTSSPCGKCQSCIDLGRSGNGSLDVIEIDAASHNGVDDARALRERAIFAPAQSRFRIFILDEAHMVTTQGFNALLKIVEEPPAHVKFIFATTEPEKVLGTIRSRTFSYPFALVSASVMQPYIADICNKEKIRVEDGVLPLVVRAGGGSVRDTLSILDQLMVGKCITYESTVGLLRLAPDILLYDLFLAIAEDDGATAFASIEKVVEAGYEPVQFIEDLMSWVKDMTLAVCNAEGVFDSYAPEKVERIFALSKRFSLKDLDAMAEILFSRSNRLSGPISPRLLLEIMLASLLLAVGKSKLQVSDRVSDTQRQKGYPGNLLHNWSRVLDALKSETANMLQHSKPLRLTGSSLTIGMPQEILSRFVANKAAIDDLKSVLYKITGVQLRLSGKPIDDPDNTVKTPSSCLDNGTVTDNSGHKNTEVDDAETKEKPDNPITGEAVLVQAGAKLISEEEQ</sequence>
<evidence type="ECO:0000256" key="8">
    <source>
        <dbReference type="ARBA" id="ARBA00022840"/>
    </source>
</evidence>